<dbReference type="Proteomes" id="UP001054857">
    <property type="component" value="Unassembled WGS sequence"/>
</dbReference>
<evidence type="ECO:0000256" key="1">
    <source>
        <dbReference type="SAM" id="MobiDB-lite"/>
    </source>
</evidence>
<evidence type="ECO:0000313" key="2">
    <source>
        <dbReference type="EMBL" id="GFR47724.1"/>
    </source>
</evidence>
<feature type="region of interest" description="Disordered" evidence="1">
    <location>
        <begin position="266"/>
        <end position="303"/>
    </location>
</feature>
<proteinExistence type="predicted"/>
<protein>
    <submittedName>
        <fullName evidence="2">Uncharacterized protein</fullName>
    </submittedName>
</protein>
<comment type="caution">
    <text evidence="2">The sequence shown here is derived from an EMBL/GenBank/DDBJ whole genome shotgun (WGS) entry which is preliminary data.</text>
</comment>
<feature type="region of interest" description="Disordered" evidence="1">
    <location>
        <begin position="219"/>
        <end position="247"/>
    </location>
</feature>
<keyword evidence="3" id="KW-1185">Reference proteome</keyword>
<evidence type="ECO:0000313" key="3">
    <source>
        <dbReference type="Proteomes" id="UP001054857"/>
    </source>
</evidence>
<sequence>MRGTGPSPPHLQAGKLLSCNCCGACHHPSCAQLFSPEARPTDNIHLGLPRLPASPRSNGEPTGASMSDPCPPTPQLPPSLAIQATSRMQTLPNPSLSTRSDACECYNTGARLGISTSTGDGSGWFCPACRCIRCAKPCNRTILNPGTLLPLQPPLPPEAVLVSELDALPAPGTGQRRSHAAQLALWRLMTAAGQQARPQQGCRTALRLASIQLYGKEAMPPPPLPPPPPTLAPEATSELQQSAAGTPACKRRRLTEYCCEERSCAPTGSSALGQLTPPPLLPLLPGSLPPPPPPPPATPSPAAYSTIDIAGIACASVQGAGSARHPASRRTAQRPQTDGPGRHGSPSRTTREALTCPIAPRASGAISSSGAAAAAGGRCRPG</sequence>
<name>A0AAD3DV87_9CHLO</name>
<accession>A0AAD3DV87</accession>
<feature type="region of interest" description="Disordered" evidence="1">
    <location>
        <begin position="44"/>
        <end position="76"/>
    </location>
</feature>
<dbReference type="EMBL" id="BMAR01000019">
    <property type="protein sequence ID" value="GFR47724.1"/>
    <property type="molecule type" value="Genomic_DNA"/>
</dbReference>
<feature type="compositionally biased region" description="Pro residues" evidence="1">
    <location>
        <begin position="276"/>
        <end position="299"/>
    </location>
</feature>
<feature type="compositionally biased region" description="Low complexity" evidence="1">
    <location>
        <begin position="357"/>
        <end position="382"/>
    </location>
</feature>
<feature type="compositionally biased region" description="Pro residues" evidence="1">
    <location>
        <begin position="219"/>
        <end position="231"/>
    </location>
</feature>
<organism evidence="2 3">
    <name type="scientific">Astrephomene gubernaculifera</name>
    <dbReference type="NCBI Taxonomy" id="47775"/>
    <lineage>
        <taxon>Eukaryota</taxon>
        <taxon>Viridiplantae</taxon>
        <taxon>Chlorophyta</taxon>
        <taxon>core chlorophytes</taxon>
        <taxon>Chlorophyceae</taxon>
        <taxon>CS clade</taxon>
        <taxon>Chlamydomonadales</taxon>
        <taxon>Astrephomenaceae</taxon>
        <taxon>Astrephomene</taxon>
    </lineage>
</organism>
<dbReference type="AlphaFoldDB" id="A0AAD3DV87"/>
<gene>
    <name evidence="2" type="ORF">Agub_g9482</name>
</gene>
<reference evidence="2 3" key="1">
    <citation type="journal article" date="2021" name="Sci. Rep.">
        <title>Genome sequencing of the multicellular alga Astrephomene provides insights into convergent evolution of germ-soma differentiation.</title>
        <authorList>
            <person name="Yamashita S."/>
            <person name="Yamamoto K."/>
            <person name="Matsuzaki R."/>
            <person name="Suzuki S."/>
            <person name="Yamaguchi H."/>
            <person name="Hirooka S."/>
            <person name="Minakuchi Y."/>
            <person name="Miyagishima S."/>
            <person name="Kawachi M."/>
            <person name="Toyoda A."/>
            <person name="Nozaki H."/>
        </authorList>
    </citation>
    <scope>NUCLEOTIDE SEQUENCE [LARGE SCALE GENOMIC DNA]</scope>
    <source>
        <strain evidence="2 3">NIES-4017</strain>
    </source>
</reference>
<feature type="region of interest" description="Disordered" evidence="1">
    <location>
        <begin position="317"/>
        <end position="382"/>
    </location>
</feature>